<feature type="active site" description="Nucleophile" evidence="9">
    <location>
        <position position="101"/>
    </location>
</feature>
<dbReference type="InterPro" id="IPR005944">
    <property type="entry name" value="Pro_iminopeptidase"/>
</dbReference>
<protein>
    <recommendedName>
        <fullName evidence="8 10">Proline iminopeptidase</fullName>
        <shortName evidence="8">PIP</shortName>
        <ecNumber evidence="8 10">3.4.11.5</ecNumber>
    </recommendedName>
    <alternativeName>
        <fullName evidence="8">Prolyl aminopeptidase</fullName>
    </alternativeName>
</protein>
<dbReference type="STRING" id="1318466.BN85408550"/>
<proteinExistence type="inferred from homology"/>
<dbReference type="InterPro" id="IPR002410">
    <property type="entry name" value="Peptidase_S33"/>
</dbReference>
<dbReference type="RefSeq" id="WP_026659647.1">
    <property type="nucleotide sequence ID" value="NC_022538.1"/>
</dbReference>
<dbReference type="Gene3D" id="3.40.50.1820">
    <property type="entry name" value="alpha/beta hydrolase"/>
    <property type="match status" value="1"/>
</dbReference>
<keyword evidence="6 8" id="KW-0645">Protease</keyword>
<dbReference type="KEGG" id="apal:BN85408550"/>
<evidence type="ECO:0000256" key="9">
    <source>
        <dbReference type="PIRSR" id="PIRSR006431-1"/>
    </source>
</evidence>
<sequence length="304" mass="35420">MKVDLYLQTNDGHELAIYTRGNSKNPSVIFLHGGPGGSINEKSFSFFDLNKWYVIAFDQRGCGNSKPFASLHNNTIKHSASDIELIRQYFNLNKITVFGGSYGSTLALYYAIEHPEKIESLVLRGIFLGRNEDVSWLYQEGASYFYPEEHNKFKEFIKKDKQGNLVNAYYQIFTSNDEENKMKACKIWSDWESSVVNLVQKKEFIKEEITKRDISIALLECYYFENKMFWNDDNYILNKVDKIKDIPIYTVHGRYDVDCRLSGAYQLHEKLNNGILYTAERSGHSPYEEESFRLLKNIMKDLES</sequence>
<dbReference type="Pfam" id="PF00561">
    <property type="entry name" value="Abhydrolase_1"/>
    <property type="match status" value="1"/>
</dbReference>
<dbReference type="EC" id="3.4.11.5" evidence="8 10"/>
<comment type="similarity">
    <text evidence="3 8 10">Belongs to the peptidase S33 family.</text>
</comment>
<evidence type="ECO:0000313" key="13">
    <source>
        <dbReference type="Proteomes" id="UP000032740"/>
    </source>
</evidence>
<dbReference type="GO" id="GO:0004177">
    <property type="term" value="F:aminopeptidase activity"/>
    <property type="evidence" value="ECO:0007669"/>
    <property type="project" value="UniProtKB-UniRule"/>
</dbReference>
<evidence type="ECO:0000256" key="8">
    <source>
        <dbReference type="PIRNR" id="PIRNR006431"/>
    </source>
</evidence>
<feature type="active site" evidence="9">
    <location>
        <position position="256"/>
    </location>
</feature>
<dbReference type="PANTHER" id="PTHR43722">
    <property type="entry name" value="PROLINE IMINOPEPTIDASE"/>
    <property type="match status" value="1"/>
</dbReference>
<dbReference type="PIRSF" id="PIRSF006431">
    <property type="entry name" value="Pept_S33"/>
    <property type="match status" value="1"/>
</dbReference>
<dbReference type="OrthoDB" id="53505at2"/>
<dbReference type="GO" id="GO:0006508">
    <property type="term" value="P:proteolysis"/>
    <property type="evidence" value="ECO:0007669"/>
    <property type="project" value="UniProtKB-KW"/>
</dbReference>
<evidence type="ECO:0000256" key="6">
    <source>
        <dbReference type="ARBA" id="ARBA00022670"/>
    </source>
</evidence>
<dbReference type="InterPro" id="IPR029058">
    <property type="entry name" value="AB_hydrolase_fold"/>
</dbReference>
<dbReference type="InterPro" id="IPR000073">
    <property type="entry name" value="AB_hydrolase_1"/>
</dbReference>
<keyword evidence="5 8" id="KW-0963">Cytoplasm</keyword>
<keyword evidence="7 8" id="KW-0378">Hydrolase</keyword>
<organism evidence="12 13">
    <name type="scientific">Alteracholeplasma palmae (strain ATCC 49389 / J233)</name>
    <name type="common">Acholeplasma palmae</name>
    <dbReference type="NCBI Taxonomy" id="1318466"/>
    <lineage>
        <taxon>Bacteria</taxon>
        <taxon>Bacillati</taxon>
        <taxon>Mycoplasmatota</taxon>
        <taxon>Mollicutes</taxon>
        <taxon>Acholeplasmatales</taxon>
        <taxon>Acholeplasmataceae</taxon>
        <taxon>Acholeplasma</taxon>
    </lineage>
</organism>
<evidence type="ECO:0000256" key="4">
    <source>
        <dbReference type="ARBA" id="ARBA00022438"/>
    </source>
</evidence>
<evidence type="ECO:0000259" key="11">
    <source>
        <dbReference type="Pfam" id="PF00561"/>
    </source>
</evidence>
<name>U4KL20_ALTPJ</name>
<evidence type="ECO:0000256" key="5">
    <source>
        <dbReference type="ARBA" id="ARBA00022490"/>
    </source>
</evidence>
<dbReference type="PRINTS" id="PR00793">
    <property type="entry name" value="PROAMNOPTASE"/>
</dbReference>
<dbReference type="PANTHER" id="PTHR43722:SF1">
    <property type="entry name" value="PROLINE IMINOPEPTIDASE"/>
    <property type="match status" value="1"/>
</dbReference>
<keyword evidence="4 8" id="KW-0031">Aminopeptidase</keyword>
<evidence type="ECO:0000256" key="10">
    <source>
        <dbReference type="RuleBase" id="RU003421"/>
    </source>
</evidence>
<accession>U4KL20</accession>
<comment type="subcellular location">
    <subcellularLocation>
        <location evidence="2 8">Cytoplasm</location>
    </subcellularLocation>
</comment>
<evidence type="ECO:0000256" key="7">
    <source>
        <dbReference type="ARBA" id="ARBA00022801"/>
    </source>
</evidence>
<dbReference type="AlphaFoldDB" id="U4KL20"/>
<evidence type="ECO:0000313" key="12">
    <source>
        <dbReference type="EMBL" id="CCV64432.1"/>
    </source>
</evidence>
<dbReference type="EMBL" id="FO681347">
    <property type="protein sequence ID" value="CCV64432.1"/>
    <property type="molecule type" value="Genomic_DNA"/>
</dbReference>
<dbReference type="MEROPS" id="S33.001"/>
<feature type="domain" description="AB hydrolase-1" evidence="11">
    <location>
        <begin position="26"/>
        <end position="290"/>
    </location>
</feature>
<comment type="catalytic activity">
    <reaction evidence="1 8 10">
        <text>Release of N-terminal proline from a peptide.</text>
        <dbReference type="EC" id="3.4.11.5"/>
    </reaction>
</comment>
<evidence type="ECO:0000256" key="1">
    <source>
        <dbReference type="ARBA" id="ARBA00001585"/>
    </source>
</evidence>
<feature type="active site" description="Proton donor" evidence="9">
    <location>
        <position position="284"/>
    </location>
</feature>
<dbReference type="Proteomes" id="UP000032740">
    <property type="component" value="Chromosome"/>
</dbReference>
<evidence type="ECO:0000256" key="2">
    <source>
        <dbReference type="ARBA" id="ARBA00004496"/>
    </source>
</evidence>
<dbReference type="SUPFAM" id="SSF53474">
    <property type="entry name" value="alpha/beta-Hydrolases"/>
    <property type="match status" value="1"/>
</dbReference>
<reference evidence="12 13" key="1">
    <citation type="journal article" date="2013" name="J. Mol. Microbiol. Biotechnol.">
        <title>Analysis of the Complete Genomes of Acholeplasma brassicae , A. palmae and A. laidlawii and Their Comparison to the Obligate Parasites from ' Candidatus Phytoplasma'.</title>
        <authorList>
            <person name="Kube M."/>
            <person name="Siewert C."/>
            <person name="Migdoll A.M."/>
            <person name="Duduk B."/>
            <person name="Holz S."/>
            <person name="Rabus R."/>
            <person name="Seemuller E."/>
            <person name="Mitrovic J."/>
            <person name="Muller I."/>
            <person name="Buttner C."/>
            <person name="Reinhardt R."/>
        </authorList>
    </citation>
    <scope>NUCLEOTIDE SEQUENCE [LARGE SCALE GENOMIC DNA]</scope>
    <source>
        <strain evidence="12 13">J233</strain>
    </source>
</reference>
<evidence type="ECO:0000256" key="3">
    <source>
        <dbReference type="ARBA" id="ARBA00010088"/>
    </source>
</evidence>
<dbReference type="HOGENOM" id="CLU_043739_2_2_14"/>
<dbReference type="PRINTS" id="PR00111">
    <property type="entry name" value="ABHYDROLASE"/>
</dbReference>
<keyword evidence="13" id="KW-1185">Reference proteome</keyword>
<dbReference type="NCBIfam" id="TIGR01249">
    <property type="entry name" value="pro_imino_pep_1"/>
    <property type="match status" value="1"/>
</dbReference>
<gene>
    <name evidence="12" type="primary">pip</name>
    <name evidence="12" type="ORF">BN85408550</name>
</gene>
<dbReference type="GO" id="GO:0005737">
    <property type="term" value="C:cytoplasm"/>
    <property type="evidence" value="ECO:0007669"/>
    <property type="project" value="UniProtKB-SubCell"/>
</dbReference>